<dbReference type="AlphaFoldDB" id="A0A9D4UKK4"/>
<dbReference type="EMBL" id="JABFUD020000015">
    <property type="protein sequence ID" value="KAI5069600.1"/>
    <property type="molecule type" value="Genomic_DNA"/>
</dbReference>
<gene>
    <name evidence="2" type="ORF">GOP47_0015901</name>
</gene>
<protein>
    <submittedName>
        <fullName evidence="2">Uncharacterized protein</fullName>
    </submittedName>
</protein>
<comment type="caution">
    <text evidence="2">The sequence shown here is derived from an EMBL/GenBank/DDBJ whole genome shotgun (WGS) entry which is preliminary data.</text>
</comment>
<proteinExistence type="predicted"/>
<keyword evidence="1" id="KW-0732">Signal</keyword>
<evidence type="ECO:0000313" key="2">
    <source>
        <dbReference type="EMBL" id="KAI5069600.1"/>
    </source>
</evidence>
<reference evidence="2" key="1">
    <citation type="submission" date="2021-01" db="EMBL/GenBank/DDBJ databases">
        <title>Adiantum capillus-veneris genome.</title>
        <authorList>
            <person name="Fang Y."/>
            <person name="Liao Q."/>
        </authorList>
    </citation>
    <scope>NUCLEOTIDE SEQUENCE</scope>
    <source>
        <strain evidence="2">H3</strain>
        <tissue evidence="2">Leaf</tissue>
    </source>
</reference>
<feature type="signal peptide" evidence="1">
    <location>
        <begin position="1"/>
        <end position="22"/>
    </location>
</feature>
<name>A0A9D4UKK4_ADICA</name>
<organism evidence="2 3">
    <name type="scientific">Adiantum capillus-veneris</name>
    <name type="common">Maidenhair fern</name>
    <dbReference type="NCBI Taxonomy" id="13818"/>
    <lineage>
        <taxon>Eukaryota</taxon>
        <taxon>Viridiplantae</taxon>
        <taxon>Streptophyta</taxon>
        <taxon>Embryophyta</taxon>
        <taxon>Tracheophyta</taxon>
        <taxon>Polypodiopsida</taxon>
        <taxon>Polypodiidae</taxon>
        <taxon>Polypodiales</taxon>
        <taxon>Pteridineae</taxon>
        <taxon>Pteridaceae</taxon>
        <taxon>Vittarioideae</taxon>
        <taxon>Adiantum</taxon>
    </lineage>
</organism>
<feature type="chain" id="PRO_5039192634" evidence="1">
    <location>
        <begin position="23"/>
        <end position="63"/>
    </location>
</feature>
<evidence type="ECO:0000256" key="1">
    <source>
        <dbReference type="SAM" id="SignalP"/>
    </source>
</evidence>
<dbReference type="Proteomes" id="UP000886520">
    <property type="component" value="Chromosome 15"/>
</dbReference>
<sequence>MTHPSTFTRFLCLNLLKMFTSCNNASREDEMSLNFFTATTSPYESTPLYTILVAPSPNKFSFE</sequence>
<keyword evidence="3" id="KW-1185">Reference proteome</keyword>
<accession>A0A9D4UKK4</accession>
<evidence type="ECO:0000313" key="3">
    <source>
        <dbReference type="Proteomes" id="UP000886520"/>
    </source>
</evidence>